<dbReference type="SUPFAM" id="SSF57716">
    <property type="entry name" value="Glucocorticoid receptor-like (DNA-binding domain)"/>
    <property type="match status" value="1"/>
</dbReference>
<keyword evidence="5" id="KW-1185">Reference proteome</keyword>
<feature type="compositionally biased region" description="Low complexity" evidence="2">
    <location>
        <begin position="249"/>
        <end position="262"/>
    </location>
</feature>
<dbReference type="InterPro" id="IPR013088">
    <property type="entry name" value="Znf_NHR/GATA"/>
</dbReference>
<proteinExistence type="predicted"/>
<dbReference type="Gene3D" id="3.30.50.10">
    <property type="entry name" value="Erythroid Transcription Factor GATA-1, subunit A"/>
    <property type="match status" value="1"/>
</dbReference>
<dbReference type="OrthoDB" id="515401at2759"/>
<evidence type="ECO:0000259" key="3">
    <source>
        <dbReference type="PROSITE" id="PS50114"/>
    </source>
</evidence>
<comment type="caution">
    <text evidence="4">The sequence shown here is derived from an EMBL/GenBank/DDBJ whole genome shotgun (WGS) entry which is preliminary data.</text>
</comment>
<dbReference type="EMBL" id="MLYV02001337">
    <property type="protein sequence ID" value="PSR70663.1"/>
    <property type="molecule type" value="Genomic_DNA"/>
</dbReference>
<feature type="compositionally biased region" description="Basic and acidic residues" evidence="2">
    <location>
        <begin position="15"/>
        <end position="26"/>
    </location>
</feature>
<dbReference type="GO" id="GO:0006355">
    <property type="term" value="P:regulation of DNA-templated transcription"/>
    <property type="evidence" value="ECO:0007669"/>
    <property type="project" value="InterPro"/>
</dbReference>
<evidence type="ECO:0000313" key="4">
    <source>
        <dbReference type="EMBL" id="PSR70663.1"/>
    </source>
</evidence>
<dbReference type="CDD" id="cd00202">
    <property type="entry name" value="ZnF_GATA"/>
    <property type="match status" value="1"/>
</dbReference>
<evidence type="ECO:0000313" key="5">
    <source>
        <dbReference type="Proteomes" id="UP000186601"/>
    </source>
</evidence>
<dbReference type="Proteomes" id="UP000186601">
    <property type="component" value="Unassembled WGS sequence"/>
</dbReference>
<feature type="region of interest" description="Disordered" evidence="2">
    <location>
        <begin position="188"/>
        <end position="333"/>
    </location>
</feature>
<protein>
    <recommendedName>
        <fullName evidence="3">GATA-type domain-containing protein</fullName>
    </recommendedName>
</protein>
<evidence type="ECO:0000256" key="1">
    <source>
        <dbReference type="PROSITE-ProRule" id="PRU00094"/>
    </source>
</evidence>
<dbReference type="AlphaFoldDB" id="A0A2R6NE72"/>
<organism evidence="4 5">
    <name type="scientific">Hermanssonia centrifuga</name>
    <dbReference type="NCBI Taxonomy" id="98765"/>
    <lineage>
        <taxon>Eukaryota</taxon>
        <taxon>Fungi</taxon>
        <taxon>Dikarya</taxon>
        <taxon>Basidiomycota</taxon>
        <taxon>Agaricomycotina</taxon>
        <taxon>Agaricomycetes</taxon>
        <taxon>Polyporales</taxon>
        <taxon>Meruliaceae</taxon>
        <taxon>Hermanssonia</taxon>
    </lineage>
</organism>
<dbReference type="Pfam" id="PF00320">
    <property type="entry name" value="GATA"/>
    <property type="match status" value="1"/>
</dbReference>
<dbReference type="STRING" id="98765.A0A2R6NE72"/>
<dbReference type="SMART" id="SM00401">
    <property type="entry name" value="ZnF_GATA"/>
    <property type="match status" value="1"/>
</dbReference>
<keyword evidence="1" id="KW-0862">Zinc</keyword>
<feature type="domain" description="GATA-type" evidence="3">
    <location>
        <begin position="150"/>
        <end position="208"/>
    </location>
</feature>
<name>A0A2R6NE72_9APHY</name>
<gene>
    <name evidence="4" type="ORF">PHLCEN_2v13468</name>
</gene>
<feature type="compositionally biased region" description="Polar residues" evidence="2">
    <location>
        <begin position="323"/>
        <end position="333"/>
    </location>
</feature>
<feature type="region of interest" description="Disordered" evidence="2">
    <location>
        <begin position="1"/>
        <end position="114"/>
    </location>
</feature>
<feature type="compositionally biased region" description="Low complexity" evidence="2">
    <location>
        <begin position="271"/>
        <end position="293"/>
    </location>
</feature>
<dbReference type="GO" id="GO:0008270">
    <property type="term" value="F:zinc ion binding"/>
    <property type="evidence" value="ECO:0007669"/>
    <property type="project" value="UniProtKB-KW"/>
</dbReference>
<dbReference type="PROSITE" id="PS50114">
    <property type="entry name" value="GATA_ZN_FINGER_2"/>
    <property type="match status" value="1"/>
</dbReference>
<keyword evidence="1" id="KW-0863">Zinc-finger</keyword>
<sequence>MPHRVDSGDRNAQGRPDERAQYEHPGSHPSPPPIATLHSSPAPSAENSSLTSPSPPLSQPGYYQGSAQNGPGMHPGSYTYAPAPHARYPADPASAHQMQSHYPPSSHYQPQQSAQVSTRSIRPTFVPSHPLPQQPAYIVHTDDAATKLNDRVRRKCYNCRTTDTSTWRRSSLAPGKVLCNKCGLFERTHSRPRPEQFPHKRGPIVTTTFKSSRSPPPPQASRLPPIQQQMSLPPHHYDHPSIAPLLPRSDSQGSYGSNGSNSLPEIRNLLNSPQQSGAAQQAASQQQPSSANGDANSLKRPHSPASPSARSPRADRSPPYMYRTNSVAATAAA</sequence>
<dbReference type="GO" id="GO:0043565">
    <property type="term" value="F:sequence-specific DNA binding"/>
    <property type="evidence" value="ECO:0007669"/>
    <property type="project" value="InterPro"/>
</dbReference>
<keyword evidence="1" id="KW-0479">Metal-binding</keyword>
<feature type="compositionally biased region" description="Polar residues" evidence="2">
    <location>
        <begin position="37"/>
        <end position="47"/>
    </location>
</feature>
<dbReference type="InterPro" id="IPR000679">
    <property type="entry name" value="Znf_GATA"/>
</dbReference>
<feature type="compositionally biased region" description="Basic and acidic residues" evidence="2">
    <location>
        <begin position="188"/>
        <end position="198"/>
    </location>
</feature>
<evidence type="ECO:0000256" key="2">
    <source>
        <dbReference type="SAM" id="MobiDB-lite"/>
    </source>
</evidence>
<reference evidence="4 5" key="1">
    <citation type="submission" date="2018-02" db="EMBL/GenBank/DDBJ databases">
        <title>Genome sequence of the basidiomycete white-rot fungus Phlebia centrifuga.</title>
        <authorList>
            <person name="Granchi Z."/>
            <person name="Peng M."/>
            <person name="de Vries R.P."/>
            <person name="Hilden K."/>
            <person name="Makela M.R."/>
            <person name="Grigoriev I."/>
            <person name="Riley R."/>
        </authorList>
    </citation>
    <scope>NUCLEOTIDE SEQUENCE [LARGE SCALE GENOMIC DNA]</scope>
    <source>
        <strain evidence="4 5">FBCC195</strain>
    </source>
</reference>
<accession>A0A2R6NE72</accession>
<feature type="compositionally biased region" description="Polar residues" evidence="2">
    <location>
        <begin position="96"/>
        <end position="114"/>
    </location>
</feature>